<comment type="caution">
    <text evidence="2">The sequence shown here is derived from an EMBL/GenBank/DDBJ whole genome shotgun (WGS) entry which is preliminary data.</text>
</comment>
<dbReference type="RefSeq" id="WP_075136915.1">
    <property type="nucleotide sequence ID" value="NZ_MSIF01000023.1"/>
</dbReference>
<name>A0A7Z1AW51_9PSEU</name>
<keyword evidence="3" id="KW-1185">Reference proteome</keyword>
<proteinExistence type="predicted"/>
<evidence type="ECO:0000313" key="3">
    <source>
        <dbReference type="Proteomes" id="UP000185696"/>
    </source>
</evidence>
<feature type="compositionally biased region" description="Basic and acidic residues" evidence="1">
    <location>
        <begin position="24"/>
        <end position="40"/>
    </location>
</feature>
<dbReference type="Proteomes" id="UP000185696">
    <property type="component" value="Unassembled WGS sequence"/>
</dbReference>
<dbReference type="EMBL" id="MSIF01000023">
    <property type="protein sequence ID" value="OLF06107.1"/>
    <property type="molecule type" value="Genomic_DNA"/>
</dbReference>
<sequence>MIRNLLDRLRRRLGGGSGDLPADTPRRSAGDDDFAQEHSRPTFADEPSTEGPDESVPRGRGGAGGMDPR</sequence>
<gene>
    <name evidence="2" type="ORF">BLA60_32710</name>
</gene>
<accession>A0A7Z1AW51</accession>
<reference evidence="2 3" key="1">
    <citation type="submission" date="2016-12" db="EMBL/GenBank/DDBJ databases">
        <title>The draft genome sequence of Actinophytocola xinjiangensis.</title>
        <authorList>
            <person name="Wang W."/>
            <person name="Yuan L."/>
        </authorList>
    </citation>
    <scope>NUCLEOTIDE SEQUENCE [LARGE SCALE GENOMIC DNA]</scope>
    <source>
        <strain evidence="2 3">CGMCC 4.4663</strain>
    </source>
</reference>
<protein>
    <submittedName>
        <fullName evidence="2">Uncharacterized protein</fullName>
    </submittedName>
</protein>
<dbReference type="OrthoDB" id="3696533at2"/>
<feature type="region of interest" description="Disordered" evidence="1">
    <location>
        <begin position="1"/>
        <end position="69"/>
    </location>
</feature>
<evidence type="ECO:0000313" key="2">
    <source>
        <dbReference type="EMBL" id="OLF06107.1"/>
    </source>
</evidence>
<dbReference type="AlphaFoldDB" id="A0A7Z1AW51"/>
<feature type="compositionally biased region" description="Gly residues" evidence="1">
    <location>
        <begin position="59"/>
        <end position="69"/>
    </location>
</feature>
<evidence type="ECO:0000256" key="1">
    <source>
        <dbReference type="SAM" id="MobiDB-lite"/>
    </source>
</evidence>
<organism evidence="2 3">
    <name type="scientific">Actinophytocola xinjiangensis</name>
    <dbReference type="NCBI Taxonomy" id="485602"/>
    <lineage>
        <taxon>Bacteria</taxon>
        <taxon>Bacillati</taxon>
        <taxon>Actinomycetota</taxon>
        <taxon>Actinomycetes</taxon>
        <taxon>Pseudonocardiales</taxon>
        <taxon>Pseudonocardiaceae</taxon>
    </lineage>
</organism>